<dbReference type="STRING" id="551991.SAMN05192529_1099"/>
<dbReference type="PANTHER" id="PTHR10887:SF530">
    <property type="entry name" value="SUPERFAMILY I DNA HELICASES"/>
    <property type="match status" value="1"/>
</dbReference>
<dbReference type="Pfam" id="PF11784">
    <property type="entry name" value="DUF3320"/>
    <property type="match status" value="1"/>
</dbReference>
<reference evidence="5 6" key="1">
    <citation type="submission" date="2016-10" db="EMBL/GenBank/DDBJ databases">
        <authorList>
            <person name="de Groot N.N."/>
        </authorList>
    </citation>
    <scope>NUCLEOTIDE SEQUENCE [LARGE SCALE GENOMIC DNA]</scope>
    <source>
        <strain evidence="5 6">Vu-144</strain>
    </source>
</reference>
<dbReference type="GO" id="GO:0004386">
    <property type="term" value="F:helicase activity"/>
    <property type="evidence" value="ECO:0007669"/>
    <property type="project" value="InterPro"/>
</dbReference>
<evidence type="ECO:0000313" key="6">
    <source>
        <dbReference type="Proteomes" id="UP000199041"/>
    </source>
</evidence>
<dbReference type="InterPro" id="IPR047187">
    <property type="entry name" value="SF1_C_Upf1"/>
</dbReference>
<dbReference type="InterPro" id="IPR049468">
    <property type="entry name" value="Restrct_endonuc-II-like_dom"/>
</dbReference>
<protein>
    <submittedName>
        <fullName evidence="5">Part of AAA domain-containing protein</fullName>
    </submittedName>
</protein>
<dbReference type="Gene3D" id="3.40.50.300">
    <property type="entry name" value="P-loop containing nucleotide triphosphate hydrolases"/>
    <property type="match status" value="3"/>
</dbReference>
<dbReference type="EMBL" id="FNQY01000009">
    <property type="protein sequence ID" value="SEA14123.1"/>
    <property type="molecule type" value="Genomic_DNA"/>
</dbReference>
<dbReference type="InterPro" id="IPR025103">
    <property type="entry name" value="DUF4011"/>
</dbReference>
<dbReference type="SUPFAM" id="SSF52980">
    <property type="entry name" value="Restriction endonuclease-like"/>
    <property type="match status" value="1"/>
</dbReference>
<dbReference type="InterPro" id="IPR011335">
    <property type="entry name" value="Restrct_endonuc-II-like"/>
</dbReference>
<dbReference type="InterPro" id="IPR041677">
    <property type="entry name" value="DNA2/NAM7_AAA_11"/>
</dbReference>
<accession>A0A1H3YRF4</accession>
<gene>
    <name evidence="5" type="ORF">SAMN05192529_1099</name>
</gene>
<evidence type="ECO:0000259" key="4">
    <source>
        <dbReference type="Pfam" id="PF18741"/>
    </source>
</evidence>
<dbReference type="Pfam" id="PF13195">
    <property type="entry name" value="DUF4011"/>
    <property type="match status" value="1"/>
</dbReference>
<feature type="domain" description="Restriction endonuclease type II-like" evidence="4">
    <location>
        <begin position="1621"/>
        <end position="1716"/>
    </location>
</feature>
<organism evidence="5 6">
    <name type="scientific">Arachidicoccus rhizosphaerae</name>
    <dbReference type="NCBI Taxonomy" id="551991"/>
    <lineage>
        <taxon>Bacteria</taxon>
        <taxon>Pseudomonadati</taxon>
        <taxon>Bacteroidota</taxon>
        <taxon>Chitinophagia</taxon>
        <taxon>Chitinophagales</taxon>
        <taxon>Chitinophagaceae</taxon>
        <taxon>Arachidicoccus</taxon>
    </lineage>
</organism>
<dbReference type="FunFam" id="3.40.50.300:FF:002063">
    <property type="entry name" value="DNA helicase related protein"/>
    <property type="match status" value="1"/>
</dbReference>
<sequence>MAEETKTQLVLDYLPAINYALYQNHVPVIRTLSVKNTTDKEWGSLIIKIEPSDDFADPLELHTEQLLPGSTFQPEIIRLKLKPFFIYSLTEKMTASLKLSIRADEKEVYSEDYDIDLLAYDQWLGNSILPEMLSAFVMPNLPDLVPILKSTAGILGKWTDNSALNDYQSQNPDRVKKQMAALYAVIKEKKITYCSVPASFGGAGQRVRLVDTVLGTGMGNCLEMSLLYASCLEAMGLHPILVLIKGHAFVGAWLVDDTFPDTVNDDPSLLTKRMASGINEILLIEATAMNEGPAPTFDDAIQLAVNHFADLSTFEYFIDVHRSRFSGIRPMPLRRKIGEEWQMIDHENSVVEKPEISNPAALEQSIKLNHVKEINFGKQQLWERKLLDLSLRNNLLNLRISKTSLQFIPVPPNELEDAMAGGDEFQILARPRDWDNPLRSAGVYQSLNSQDPMLQLVRQELKQKRLRVYVSEEDLYAGLTGLYRNARQAMEENGANSLYLAIGLLRWYETPSSERPRFAPILLMPVEIIRKSVKKGFIIRSREEDTVLNITLLEKLRQDFGLALSGLDPLPRDESGVDVKLIFNIIRQTIMSMPRWDVEEQIFLGTFSFSKFIMWNDLHSNADKLKEHPIVAGLTNGSLKDPLDYIREENLDNKYGYEDLLLPINADATQLRAISAATAGNSFVLHGPPGTGKSQTITNIIANALYRGKRVLFVAEKMAALSVVQSRLAAIGLAPFCLELHSNKARKSEVLAQLQKTMEIVRKHAPDSFKSEAERLNQLRKVLNEYVEVLHQKQAYGYSLYDLFNEYVQYPEAKDDISFSAVDLNSLDREKWHQWIDIVEELQIAAGLCGDASKRNPLYGLELGEYSSQQKEKIRQELGLFIKAREKLNQILQQVTQILHWPDDSWTDGQLQKFKELIDCIFQLPDMPESFFQIQHLSDFEEALLPLINAGEQRDKISSTLSQKFQATLLEAPAGELLTAWNLASAKWFLPRYFGQKKVKKNLYAFLKTGVITGQEVPQILLDTLAYQENNAVLNQHKDYLDAKLGRFWKNGHPVWEQVSQALAGIHALNTHLLQSNADQTTVFTRRQEIGHLFQKGKASFMDNEAPLLQSLDQVIRDEQAKRHDLEKVLGCHLPFERSNAKDEGLEKASLWQGHLDELKNWFNWTQVRKKTLALHLGSFIAAYETGAFKTDQMLDSFKKSLARSLATQIIASSQPLSAFNGQYFDSQITKFRELTNTFTRLTQELLYAELSSRVPVFSQGAVATSESGILQKAIKSNGRGMAIRQLFNNIPNLLPRMMPCMLMSPISVAQYLDVNSEPFDLILFDEASQMPTSEAVGTIARGKSLIVVGDPKQMPPTSFFSSVHFDEEDSNEDLESILDDCQALSVPSRQLQWHYRSQHESLIAFSNAKYYDNSLFTFPSPDDLATRVHYVPIEGVYDRGKTRQNRAEAEAIVREMVWLLSLPEQERKSIGVVTFSSVQQTLIEDLLNEEFARNPALEEANNKAAEPLFIKNLENVQGDERDIILFSVCYGPDDSGQVSLNFGPLNRDGGWRRLNVAVSRARYLMKIYATLHADQIDLSRTRSEGVAGLKAFLAFAEKGKVALPIPQTAAPENHTLASLETSVGTFLSAQGYRVDTHIGCSGYRIDMAVIHPDKPKEYLAGVLFDGYNYLAGQTARDRNVVQSSVLQLLGWKIFRIWALDWWENKEQIMQALLDYLDQQKAIIVPDAPNREMPVAPAQIAETVPPEYQTANLEKEETIAYNKVATANDQPVSDPVAVPTNQSFAYSVYKPAELPVMTQVTYEDFLAYGSTQTLLQQIRQVIDIEAPVTQTLLCRRVLAAWGISRLGTRIQARFEQVFSAMQLNTTQDQDGNTCFWKEEQMPEAYTDFRVPDSEAKRRNAEDLPAREVANAVREILTTQISMPEDDLVRETAKLFQYGRVGGNVETAMRRGIREAVQQGKVRRENGRVAIC</sequence>
<dbReference type="OrthoDB" id="9757917at2"/>
<dbReference type="InterPro" id="IPR045055">
    <property type="entry name" value="DNA2/NAM7-like"/>
</dbReference>
<dbReference type="Proteomes" id="UP000199041">
    <property type="component" value="Unassembled WGS sequence"/>
</dbReference>
<dbReference type="Pfam" id="PF13087">
    <property type="entry name" value="AAA_12"/>
    <property type="match status" value="1"/>
</dbReference>
<dbReference type="InterPro" id="IPR021754">
    <property type="entry name" value="DUF3320"/>
</dbReference>
<keyword evidence="6" id="KW-1185">Reference proteome</keyword>
<feature type="domain" description="DNA2/NAM7 helicase helicase" evidence="2">
    <location>
        <begin position="667"/>
        <end position="744"/>
    </location>
</feature>
<dbReference type="Gene3D" id="3.40.960.10">
    <property type="entry name" value="VSR Endonuclease"/>
    <property type="match status" value="1"/>
</dbReference>
<evidence type="ECO:0000259" key="3">
    <source>
        <dbReference type="Pfam" id="PF13087"/>
    </source>
</evidence>
<evidence type="ECO:0000313" key="5">
    <source>
        <dbReference type="EMBL" id="SEA14123.1"/>
    </source>
</evidence>
<proteinExistence type="predicted"/>
<feature type="domain" description="DUF3320" evidence="1">
    <location>
        <begin position="1804"/>
        <end position="1852"/>
    </location>
</feature>
<dbReference type="RefSeq" id="WP_091396914.1">
    <property type="nucleotide sequence ID" value="NZ_FNQY01000009.1"/>
</dbReference>
<name>A0A1H3YRF4_9BACT</name>
<dbReference type="InterPro" id="IPR027417">
    <property type="entry name" value="P-loop_NTPase"/>
</dbReference>
<dbReference type="InterPro" id="IPR041679">
    <property type="entry name" value="DNA2/NAM7-like_C"/>
</dbReference>
<evidence type="ECO:0000259" key="1">
    <source>
        <dbReference type="Pfam" id="PF11784"/>
    </source>
</evidence>
<dbReference type="CDD" id="cd18808">
    <property type="entry name" value="SF1_C_Upf1"/>
    <property type="match status" value="1"/>
</dbReference>
<dbReference type="Pfam" id="PF13086">
    <property type="entry name" value="AAA_11"/>
    <property type="match status" value="1"/>
</dbReference>
<evidence type="ECO:0000259" key="2">
    <source>
        <dbReference type="Pfam" id="PF13086"/>
    </source>
</evidence>
<dbReference type="PANTHER" id="PTHR10887">
    <property type="entry name" value="DNA2/NAM7 HELICASE FAMILY"/>
    <property type="match status" value="1"/>
</dbReference>
<feature type="domain" description="DNA2/NAM7 helicase-like C-terminal" evidence="3">
    <location>
        <begin position="1379"/>
        <end position="1568"/>
    </location>
</feature>
<dbReference type="SUPFAM" id="SSF52540">
    <property type="entry name" value="P-loop containing nucleoside triphosphate hydrolases"/>
    <property type="match status" value="1"/>
</dbReference>
<dbReference type="Pfam" id="PF18741">
    <property type="entry name" value="MTES_1575"/>
    <property type="match status" value="1"/>
</dbReference>
<dbReference type="Gene3D" id="3.10.620.30">
    <property type="match status" value="1"/>
</dbReference>